<keyword evidence="1" id="KW-0812">Transmembrane</keyword>
<dbReference type="RefSeq" id="WP_330629263.1">
    <property type="nucleotide sequence ID" value="NZ_CP135445.1"/>
</dbReference>
<keyword evidence="1" id="KW-0472">Membrane</keyword>
<evidence type="ECO:0000313" key="3">
    <source>
        <dbReference type="Proteomes" id="UP001623290"/>
    </source>
</evidence>
<keyword evidence="1" id="KW-1133">Transmembrane helix</keyword>
<keyword evidence="2" id="KW-0614">Plasmid</keyword>
<sequence>MKNCLKWLAKAVAENLLNWAQLIAAVVLVLVFGPEDPDPLTFFLAILGVTVALAILTGLLWGFCHKLWSAGKRRDS</sequence>
<proteinExistence type="predicted"/>
<accession>A0ABZ1E3B8</accession>
<geneLocation type="plasmid" evidence="2 3">
    <name>unnamed2</name>
</geneLocation>
<reference evidence="2 3" key="1">
    <citation type="submission" date="2023-09" db="EMBL/GenBank/DDBJ databases">
        <title>Thioclava shenzhenensis sp. nov., a multidrug resistant bacteria-antagonizing species isolated from coastal seawater.</title>
        <authorList>
            <person name="Long M."/>
        </authorList>
    </citation>
    <scope>NUCLEOTIDE SEQUENCE [LARGE SCALE GENOMIC DNA]</scope>
    <source>
        <strain evidence="2 3">FTW29</strain>
        <plasmid evidence="2 3">unnamed2</plasmid>
    </source>
</reference>
<name>A0ABZ1E3B8_9RHOB</name>
<evidence type="ECO:0000256" key="1">
    <source>
        <dbReference type="SAM" id="Phobius"/>
    </source>
</evidence>
<gene>
    <name evidence="2" type="ORF">RPE78_16910</name>
</gene>
<dbReference type="EMBL" id="CP135445">
    <property type="protein sequence ID" value="WRY35537.1"/>
    <property type="molecule type" value="Genomic_DNA"/>
</dbReference>
<feature type="transmembrane region" description="Helical" evidence="1">
    <location>
        <begin position="16"/>
        <end position="34"/>
    </location>
</feature>
<feature type="transmembrane region" description="Helical" evidence="1">
    <location>
        <begin position="40"/>
        <end position="64"/>
    </location>
</feature>
<evidence type="ECO:0008006" key="4">
    <source>
        <dbReference type="Google" id="ProtNLM"/>
    </source>
</evidence>
<organism evidence="2 3">
    <name type="scientific">Thioclava litoralis</name>
    <dbReference type="NCBI Taxonomy" id="3076557"/>
    <lineage>
        <taxon>Bacteria</taxon>
        <taxon>Pseudomonadati</taxon>
        <taxon>Pseudomonadota</taxon>
        <taxon>Alphaproteobacteria</taxon>
        <taxon>Rhodobacterales</taxon>
        <taxon>Paracoccaceae</taxon>
        <taxon>Thioclava</taxon>
    </lineage>
</organism>
<protein>
    <recommendedName>
        <fullName evidence="4">Holin-X, holin superfamily III</fullName>
    </recommendedName>
</protein>
<dbReference type="Proteomes" id="UP001623290">
    <property type="component" value="Plasmid unnamed2"/>
</dbReference>
<evidence type="ECO:0000313" key="2">
    <source>
        <dbReference type="EMBL" id="WRY35537.1"/>
    </source>
</evidence>
<keyword evidence="3" id="KW-1185">Reference proteome</keyword>